<dbReference type="Proteomes" id="UP000619293">
    <property type="component" value="Unassembled WGS sequence"/>
</dbReference>
<evidence type="ECO:0000256" key="2">
    <source>
        <dbReference type="SAM" id="Phobius"/>
    </source>
</evidence>
<comment type="caution">
    <text evidence="3">The sequence shown here is derived from an EMBL/GenBank/DDBJ whole genome shotgun (WGS) entry which is preliminary data.</text>
</comment>
<evidence type="ECO:0000313" key="3">
    <source>
        <dbReference type="EMBL" id="GIF89903.1"/>
    </source>
</evidence>
<keyword evidence="4" id="KW-1185">Reference proteome</keyword>
<accession>A0A8J3JZI6</accession>
<feature type="transmembrane region" description="Helical" evidence="2">
    <location>
        <begin position="70"/>
        <end position="93"/>
    </location>
</feature>
<protein>
    <submittedName>
        <fullName evidence="3">Uncharacterized protein</fullName>
    </submittedName>
</protein>
<evidence type="ECO:0000313" key="4">
    <source>
        <dbReference type="Proteomes" id="UP000619293"/>
    </source>
</evidence>
<sequence>MRRWDRLGTVPRVSDTPTPPLPPPADPWAGRDGHTHTLGMASIPQRIAPATPAEPQIVYVERPRRRRWPWVLGTLTVLSLGCCGVLAAVTAPIRAQYPVRAELGATIAGLRRDDSPEVRDAANELIAQIHRAQDVTGAEVAKLDEPKRKDMPVVLVVATRFILDPAGELDGALAGAGKDRPTGVRSFPAGARGGELRCGDARDKQSDAPVVVCAWIDHGSLGVGLFYGGRTMDDSARLLREIRDDVLVKA</sequence>
<dbReference type="EMBL" id="BONG01000019">
    <property type="protein sequence ID" value="GIF89903.1"/>
    <property type="molecule type" value="Genomic_DNA"/>
</dbReference>
<feature type="compositionally biased region" description="Pro residues" evidence="1">
    <location>
        <begin position="17"/>
        <end position="26"/>
    </location>
</feature>
<feature type="region of interest" description="Disordered" evidence="1">
    <location>
        <begin position="1"/>
        <end position="32"/>
    </location>
</feature>
<reference evidence="3 4" key="1">
    <citation type="submission" date="2021-01" db="EMBL/GenBank/DDBJ databases">
        <title>Whole genome shotgun sequence of Catellatospora chokoriensis NBRC 107358.</title>
        <authorList>
            <person name="Komaki H."/>
            <person name="Tamura T."/>
        </authorList>
    </citation>
    <scope>NUCLEOTIDE SEQUENCE [LARGE SCALE GENOMIC DNA]</scope>
    <source>
        <strain evidence="3 4">NBRC 107358</strain>
    </source>
</reference>
<organism evidence="3 4">
    <name type="scientific">Catellatospora chokoriensis</name>
    <dbReference type="NCBI Taxonomy" id="310353"/>
    <lineage>
        <taxon>Bacteria</taxon>
        <taxon>Bacillati</taxon>
        <taxon>Actinomycetota</taxon>
        <taxon>Actinomycetes</taxon>
        <taxon>Micromonosporales</taxon>
        <taxon>Micromonosporaceae</taxon>
        <taxon>Catellatospora</taxon>
    </lineage>
</organism>
<proteinExistence type="predicted"/>
<name>A0A8J3JZI6_9ACTN</name>
<dbReference type="AlphaFoldDB" id="A0A8J3JZI6"/>
<gene>
    <name evidence="3" type="ORF">Cch02nite_33470</name>
</gene>
<keyword evidence="2" id="KW-0472">Membrane</keyword>
<keyword evidence="2" id="KW-1133">Transmembrane helix</keyword>
<keyword evidence="2" id="KW-0812">Transmembrane</keyword>
<evidence type="ECO:0000256" key="1">
    <source>
        <dbReference type="SAM" id="MobiDB-lite"/>
    </source>
</evidence>